<dbReference type="AlphaFoldDB" id="A0A915P1H5"/>
<keyword evidence="6" id="KW-0862">Zinc</keyword>
<dbReference type="GO" id="GO:0006646">
    <property type="term" value="P:phosphatidylethanolamine biosynthetic process"/>
    <property type="evidence" value="ECO:0007669"/>
    <property type="project" value="TreeGrafter"/>
</dbReference>
<evidence type="ECO:0000313" key="9">
    <source>
        <dbReference type="Proteomes" id="UP000887560"/>
    </source>
</evidence>
<dbReference type="InterPro" id="IPR048254">
    <property type="entry name" value="CDP_ALCOHOL_P_TRANSF_CS"/>
</dbReference>
<dbReference type="GO" id="GO:0005789">
    <property type="term" value="C:endoplasmic reticulum membrane"/>
    <property type="evidence" value="ECO:0007669"/>
    <property type="project" value="TreeGrafter"/>
</dbReference>
<reference evidence="10" key="1">
    <citation type="submission" date="2022-11" db="UniProtKB">
        <authorList>
            <consortium name="WormBaseParasite"/>
        </authorList>
    </citation>
    <scope>IDENTIFICATION</scope>
</reference>
<dbReference type="Proteomes" id="UP000887560">
    <property type="component" value="Unplaced"/>
</dbReference>
<feature type="transmembrane region" description="Helical" evidence="8">
    <location>
        <begin position="507"/>
        <end position="523"/>
    </location>
</feature>
<keyword evidence="8" id="KW-1133">Transmembrane helix</keyword>
<organism evidence="9 10">
    <name type="scientific">Meloidogyne floridensis</name>
    <dbReference type="NCBI Taxonomy" id="298350"/>
    <lineage>
        <taxon>Eukaryota</taxon>
        <taxon>Metazoa</taxon>
        <taxon>Ecdysozoa</taxon>
        <taxon>Nematoda</taxon>
        <taxon>Chromadorea</taxon>
        <taxon>Rhabditida</taxon>
        <taxon>Tylenchina</taxon>
        <taxon>Tylenchomorpha</taxon>
        <taxon>Tylenchoidea</taxon>
        <taxon>Meloidogynidae</taxon>
        <taxon>Meloidogyninae</taxon>
        <taxon>Meloidogyne</taxon>
    </lineage>
</organism>
<comment type="similarity">
    <text evidence="3 7">Belongs to the CDP-alcohol phosphatidyltransferase class-I family.</text>
</comment>
<evidence type="ECO:0000256" key="8">
    <source>
        <dbReference type="SAM" id="Phobius"/>
    </source>
</evidence>
<dbReference type="InterPro" id="IPR007822">
    <property type="entry name" value="LANC-like"/>
</dbReference>
<dbReference type="InterPro" id="IPR000462">
    <property type="entry name" value="CDP-OH_P_trans"/>
</dbReference>
<dbReference type="SUPFAM" id="SSF158745">
    <property type="entry name" value="LanC-like"/>
    <property type="match status" value="1"/>
</dbReference>
<evidence type="ECO:0000256" key="3">
    <source>
        <dbReference type="ARBA" id="ARBA00010441"/>
    </source>
</evidence>
<dbReference type="PROSITE" id="PS00379">
    <property type="entry name" value="CDP_ALCOHOL_P_TRANSF"/>
    <property type="match status" value="1"/>
</dbReference>
<dbReference type="GO" id="GO:0046872">
    <property type="term" value="F:metal ion binding"/>
    <property type="evidence" value="ECO:0007669"/>
    <property type="project" value="UniProtKB-KW"/>
</dbReference>
<dbReference type="PRINTS" id="PR01951">
    <property type="entry name" value="LANCEUKARYTE"/>
</dbReference>
<comment type="similarity">
    <text evidence="2">Belongs to the LanC-like protein family.</text>
</comment>
<evidence type="ECO:0000256" key="4">
    <source>
        <dbReference type="ARBA" id="ARBA00022679"/>
    </source>
</evidence>
<keyword evidence="4 7" id="KW-0808">Transferase</keyword>
<dbReference type="GO" id="GO:0004142">
    <property type="term" value="F:diacylglycerol cholinephosphotransferase activity"/>
    <property type="evidence" value="ECO:0007669"/>
    <property type="project" value="TreeGrafter"/>
</dbReference>
<dbReference type="InterPro" id="IPR043130">
    <property type="entry name" value="CDP-OH_PTrfase_TM_dom"/>
</dbReference>
<evidence type="ECO:0000313" key="10">
    <source>
        <dbReference type="WBParaSite" id="scf7180000421980.g8039"/>
    </source>
</evidence>
<dbReference type="InterPro" id="IPR012341">
    <property type="entry name" value="6hp_glycosidase-like_sf"/>
</dbReference>
<sequence length="733" mass="82946">MLCCPCFDCYSDPIDTKSNQSKDLEMEFELHKQTSRYFANPFIDDVLAGSKLVTNEWIIASIKSVVDQLVNVRIAEHEYRDDGPYVGPSGIAYALLHASKTNVGINVEKEALVILSKQQKLLHIDSELFSSKVRRMLGLVLQNGYQKIGDDEILNGRAGFLASLLFIKKEKGFDVLSEDEIRSVLNCIIQSGLAYSKKHRSPSPLMYQWHGDEYLGAAHGVSGILQILLSYWDFLDYSAKTAVRQSVDWYLSIQLNDGNFPSGTDRIGRTEELIHWCHGATGALHMFLAAHLVFDGAKYLQAAIRCAQLIWERGILRKGPGICHGVAGSGYAFLLLYRQTLENEWLDKAKVFALIIMSENFKIYFIKFMAQTRSGAKAAATKHDRRYRSSLPDSFMQRAQRNQRSTTPRDMKGKSSGNFIQRFFGFFISLCVNYIEYDCQLKHSQLARMDASWLDQLCMSKFWNYIVQWYPLWLAPNLITLIGLLINLVTVLILSHFCYSATEQAPSWAYFQAAIGLFLYQTLDATDGKQARRTQSSSPLGELFDHGCDSLTQGFKNLFLKIIKLIFKILVFVTLNVCYAMQLGTERHMVLTVMIFSISLFYTAHWSTYCTGQLRFSKFDVTEAQMTVIGILLFTSFVGADIWNIRIFGWQLKTICMLVCLVGAIWQFFGYMNVIFNEGVGKNGSTVADTSVICPLSPLLAVCIPFLMLYCKSTSRVYDQNITLLCLCFGAIG</sequence>
<evidence type="ECO:0000256" key="6">
    <source>
        <dbReference type="PIRSR" id="PIRSR607822-1"/>
    </source>
</evidence>
<feature type="binding site" evidence="6">
    <location>
        <position position="323"/>
    </location>
    <ligand>
        <name>Zn(2+)</name>
        <dbReference type="ChEBI" id="CHEBI:29105"/>
    </ligand>
</feature>
<dbReference type="PANTHER" id="PTHR10414">
    <property type="entry name" value="ETHANOLAMINEPHOSPHOTRANSFERASE"/>
    <property type="match status" value="1"/>
</dbReference>
<dbReference type="GO" id="GO:0031179">
    <property type="term" value="P:peptide modification"/>
    <property type="evidence" value="ECO:0007669"/>
    <property type="project" value="InterPro"/>
</dbReference>
<protein>
    <submittedName>
        <fullName evidence="10">Uncharacterized protein</fullName>
    </submittedName>
</protein>
<dbReference type="PRINTS" id="PR01950">
    <property type="entry name" value="LANCSUPER"/>
</dbReference>
<keyword evidence="5 8" id="KW-0472">Membrane</keyword>
<feature type="binding site" evidence="6">
    <location>
        <position position="324"/>
    </location>
    <ligand>
        <name>Zn(2+)</name>
        <dbReference type="ChEBI" id="CHEBI:29105"/>
    </ligand>
</feature>
<dbReference type="CDD" id="cd04794">
    <property type="entry name" value="euk_LANCL"/>
    <property type="match status" value="1"/>
</dbReference>
<dbReference type="Gene3D" id="1.50.10.10">
    <property type="match status" value="1"/>
</dbReference>
<feature type="transmembrane region" description="Helical" evidence="8">
    <location>
        <begin position="688"/>
        <end position="710"/>
    </location>
</feature>
<dbReference type="PANTHER" id="PTHR10414:SF41">
    <property type="entry name" value="CHOLINE_ETHANOLAMINEPHOSPHOTRANSFERASE 1-LIKE"/>
    <property type="match status" value="1"/>
</dbReference>
<dbReference type="Pfam" id="PF01066">
    <property type="entry name" value="CDP-OH_P_transf"/>
    <property type="match status" value="1"/>
</dbReference>
<keyword evidence="9" id="KW-1185">Reference proteome</keyword>
<dbReference type="GO" id="GO:0005975">
    <property type="term" value="P:carbohydrate metabolic process"/>
    <property type="evidence" value="ECO:0007669"/>
    <property type="project" value="InterPro"/>
</dbReference>
<accession>A0A915P1H5</accession>
<proteinExistence type="inferred from homology"/>
<evidence type="ECO:0000256" key="7">
    <source>
        <dbReference type="RuleBase" id="RU003750"/>
    </source>
</evidence>
<feature type="transmembrane region" description="Helical" evidence="8">
    <location>
        <begin position="588"/>
        <end position="604"/>
    </location>
</feature>
<dbReference type="InterPro" id="IPR014472">
    <property type="entry name" value="CHOPT"/>
</dbReference>
<evidence type="ECO:0000256" key="2">
    <source>
        <dbReference type="ARBA" id="ARBA00007179"/>
    </source>
</evidence>
<keyword evidence="8" id="KW-0812">Transmembrane</keyword>
<feature type="transmembrane region" description="Helical" evidence="8">
    <location>
        <begin position="655"/>
        <end position="676"/>
    </location>
</feature>
<evidence type="ECO:0000256" key="5">
    <source>
        <dbReference type="ARBA" id="ARBA00023136"/>
    </source>
</evidence>
<dbReference type="Gene3D" id="1.20.120.1760">
    <property type="match status" value="1"/>
</dbReference>
<comment type="subcellular location">
    <subcellularLocation>
        <location evidence="1">Membrane</location>
    </subcellularLocation>
</comment>
<keyword evidence="6" id="KW-0479">Metal-binding</keyword>
<feature type="transmembrane region" description="Helical" evidence="8">
    <location>
        <begin position="624"/>
        <end position="643"/>
    </location>
</feature>
<feature type="transmembrane region" description="Helical" evidence="8">
    <location>
        <begin position="562"/>
        <end position="581"/>
    </location>
</feature>
<dbReference type="Pfam" id="PF05147">
    <property type="entry name" value="LANC_like"/>
    <property type="match status" value="1"/>
</dbReference>
<feature type="transmembrane region" description="Helical" evidence="8">
    <location>
        <begin position="473"/>
        <end position="495"/>
    </location>
</feature>
<evidence type="ECO:0000256" key="1">
    <source>
        <dbReference type="ARBA" id="ARBA00004370"/>
    </source>
</evidence>
<dbReference type="WBParaSite" id="scf7180000421980.g8039">
    <property type="protein sequence ID" value="scf7180000421980.g8039"/>
    <property type="gene ID" value="scf7180000421980.g8039"/>
</dbReference>
<dbReference type="GO" id="GO:0005794">
    <property type="term" value="C:Golgi apparatus"/>
    <property type="evidence" value="ECO:0007669"/>
    <property type="project" value="TreeGrafter"/>
</dbReference>
<dbReference type="InterPro" id="IPR020464">
    <property type="entry name" value="LanC-like_prot_euk"/>
</dbReference>
<dbReference type="SMART" id="SM01260">
    <property type="entry name" value="LANC_like"/>
    <property type="match status" value="1"/>
</dbReference>
<feature type="binding site" evidence="6">
    <location>
        <position position="277"/>
    </location>
    <ligand>
        <name>Zn(2+)</name>
        <dbReference type="ChEBI" id="CHEBI:29105"/>
    </ligand>
</feature>
<name>A0A915P1H5_9BILA</name>
<dbReference type="GO" id="GO:0004307">
    <property type="term" value="F:ethanolaminephosphotransferase activity"/>
    <property type="evidence" value="ECO:0007669"/>
    <property type="project" value="TreeGrafter"/>
</dbReference>